<evidence type="ECO:0000256" key="1">
    <source>
        <dbReference type="ARBA" id="ARBA00004651"/>
    </source>
</evidence>
<dbReference type="PANTHER" id="PTHR43744">
    <property type="entry name" value="ABC TRANSPORTER PERMEASE PROTEIN MG189-RELATED-RELATED"/>
    <property type="match status" value="1"/>
</dbReference>
<evidence type="ECO:0000259" key="8">
    <source>
        <dbReference type="PROSITE" id="PS50928"/>
    </source>
</evidence>
<dbReference type="PROSITE" id="PS50928">
    <property type="entry name" value="ABC_TM1"/>
    <property type="match status" value="1"/>
</dbReference>
<feature type="transmembrane region" description="Helical" evidence="7">
    <location>
        <begin position="261"/>
        <end position="281"/>
    </location>
</feature>
<dbReference type="RefSeq" id="WP_212697592.1">
    <property type="nucleotide sequence ID" value="NZ_CP058649.1"/>
</dbReference>
<feature type="transmembrane region" description="Helical" evidence="7">
    <location>
        <begin position="112"/>
        <end position="134"/>
    </location>
</feature>
<evidence type="ECO:0000256" key="3">
    <source>
        <dbReference type="ARBA" id="ARBA00022475"/>
    </source>
</evidence>
<evidence type="ECO:0000256" key="2">
    <source>
        <dbReference type="ARBA" id="ARBA00022448"/>
    </source>
</evidence>
<feature type="transmembrane region" description="Helical" evidence="7">
    <location>
        <begin position="185"/>
        <end position="207"/>
    </location>
</feature>
<accession>A0A8J8MIW8</accession>
<keyword evidence="2 7" id="KW-0813">Transport</keyword>
<comment type="similarity">
    <text evidence="7">Belongs to the binding-protein-dependent transport system permease family.</text>
</comment>
<evidence type="ECO:0000313" key="9">
    <source>
        <dbReference type="EMBL" id="QUI22113.1"/>
    </source>
</evidence>
<dbReference type="GO" id="GO:0055085">
    <property type="term" value="P:transmembrane transport"/>
    <property type="evidence" value="ECO:0007669"/>
    <property type="project" value="InterPro"/>
</dbReference>
<dbReference type="AlphaFoldDB" id="A0A8J8MIW8"/>
<dbReference type="KEGG" id="vpy:HZI73_07285"/>
<keyword evidence="5 7" id="KW-1133">Transmembrane helix</keyword>
<dbReference type="GO" id="GO:0005886">
    <property type="term" value="C:plasma membrane"/>
    <property type="evidence" value="ECO:0007669"/>
    <property type="project" value="UniProtKB-SubCell"/>
</dbReference>
<gene>
    <name evidence="9" type="ORF">HZI73_07285</name>
</gene>
<proteinExistence type="inferred from homology"/>
<name>A0A8J8MIW8_9FIRM</name>
<protein>
    <submittedName>
        <fullName evidence="9">Carbohydrate ABC transporter permease</fullName>
    </submittedName>
</protein>
<comment type="subcellular location">
    <subcellularLocation>
        <location evidence="1 7">Cell membrane</location>
        <topology evidence="1 7">Multi-pass membrane protein</topology>
    </subcellularLocation>
</comment>
<dbReference type="SUPFAM" id="SSF161098">
    <property type="entry name" value="MetI-like"/>
    <property type="match status" value="1"/>
</dbReference>
<reference evidence="9" key="1">
    <citation type="submission" date="2020-07" db="EMBL/GenBank/DDBJ databases">
        <title>Vallitalea pronyensis genome.</title>
        <authorList>
            <person name="Postec A."/>
        </authorList>
    </citation>
    <scope>NUCLEOTIDE SEQUENCE</scope>
    <source>
        <strain evidence="9">FatNI3</strain>
    </source>
</reference>
<feature type="transmembrane region" description="Helical" evidence="7">
    <location>
        <begin position="81"/>
        <end position="100"/>
    </location>
</feature>
<evidence type="ECO:0000256" key="6">
    <source>
        <dbReference type="ARBA" id="ARBA00023136"/>
    </source>
</evidence>
<keyword evidence="3" id="KW-1003">Cell membrane</keyword>
<organism evidence="9 10">
    <name type="scientific">Vallitalea pronyensis</name>
    <dbReference type="NCBI Taxonomy" id="1348613"/>
    <lineage>
        <taxon>Bacteria</taxon>
        <taxon>Bacillati</taxon>
        <taxon>Bacillota</taxon>
        <taxon>Clostridia</taxon>
        <taxon>Lachnospirales</taxon>
        <taxon>Vallitaleaceae</taxon>
        <taxon>Vallitalea</taxon>
    </lineage>
</organism>
<feature type="transmembrane region" description="Helical" evidence="7">
    <location>
        <begin position="12"/>
        <end position="34"/>
    </location>
</feature>
<dbReference type="CDD" id="cd06261">
    <property type="entry name" value="TM_PBP2"/>
    <property type="match status" value="1"/>
</dbReference>
<evidence type="ECO:0000313" key="10">
    <source>
        <dbReference type="Proteomes" id="UP000683246"/>
    </source>
</evidence>
<dbReference type="Gene3D" id="1.10.3720.10">
    <property type="entry name" value="MetI-like"/>
    <property type="match status" value="1"/>
</dbReference>
<sequence>MLVKSKESKGDRIFRIVNFILLTLFFLAVLYPILYVVSASFSSAEAVISGKVFLWPVGFTLKGYQTILQHHGVWTGYANSIFYAGVGTSINVVFTILAAYPLSRKSFRFRNFFMFVLTFTMIFSGGLIPTYLLVTKLFHHTRWALLIPGALSVYNVIITRTFFQNSIPEEILESAQLDGCNDFQFVWRIVLPLSKSIIAVITLFYVVGHWNEYFSAMLYLKDTKLYPLQLVLRQILVENQTDESMFTDIENMIEKQNLQELLKYALMIVSSIPVLIIYPFVQKHFVKGVMVGSLKG</sequence>
<dbReference type="PANTHER" id="PTHR43744:SF9">
    <property type="entry name" value="POLYGALACTURONAN_RHAMNOGALACTURONAN TRANSPORT SYSTEM PERMEASE PROTEIN YTCP"/>
    <property type="match status" value="1"/>
</dbReference>
<keyword evidence="10" id="KW-1185">Reference proteome</keyword>
<dbReference type="EMBL" id="CP058649">
    <property type="protein sequence ID" value="QUI22113.1"/>
    <property type="molecule type" value="Genomic_DNA"/>
</dbReference>
<evidence type="ECO:0000256" key="7">
    <source>
        <dbReference type="RuleBase" id="RU363032"/>
    </source>
</evidence>
<evidence type="ECO:0000256" key="4">
    <source>
        <dbReference type="ARBA" id="ARBA00022692"/>
    </source>
</evidence>
<dbReference type="Pfam" id="PF00528">
    <property type="entry name" value="BPD_transp_1"/>
    <property type="match status" value="1"/>
</dbReference>
<dbReference type="Proteomes" id="UP000683246">
    <property type="component" value="Chromosome"/>
</dbReference>
<dbReference type="InterPro" id="IPR000515">
    <property type="entry name" value="MetI-like"/>
</dbReference>
<keyword evidence="6 7" id="KW-0472">Membrane</keyword>
<keyword evidence="4 7" id="KW-0812">Transmembrane</keyword>
<evidence type="ECO:0000256" key="5">
    <source>
        <dbReference type="ARBA" id="ARBA00022989"/>
    </source>
</evidence>
<dbReference type="InterPro" id="IPR035906">
    <property type="entry name" value="MetI-like_sf"/>
</dbReference>
<feature type="domain" description="ABC transmembrane type-1" evidence="8">
    <location>
        <begin position="77"/>
        <end position="281"/>
    </location>
</feature>